<dbReference type="InterPro" id="IPR048020">
    <property type="entry name" value="Transpos_IS3"/>
</dbReference>
<dbReference type="PANTHER" id="PTHR46889">
    <property type="entry name" value="TRANSPOSASE INSF FOR INSERTION SEQUENCE IS3B-RELATED"/>
    <property type="match status" value="1"/>
</dbReference>
<accession>A0A089L9Q4</accession>
<dbReference type="GO" id="GO:0015074">
    <property type="term" value="P:DNA integration"/>
    <property type="evidence" value="ECO:0007669"/>
    <property type="project" value="InterPro"/>
</dbReference>
<name>A0A089L9Q4_PAEBO</name>
<dbReference type="Pfam" id="PF00665">
    <property type="entry name" value="rve"/>
    <property type="match status" value="1"/>
</dbReference>
<sequence length="273" mass="31865">MCNVFQVSRSGYYKWRTAKPSPQATRKALLLQRIAYHFNDSHSRYGSPKITILLQREGHKVSERTVGIYMRELGLRSCVAKRFRVHTTDSNHPLPIAPNLLNQQFHTEEPNRAWVADITYIPCQEGRMYLASVLDLCTREIVGWRLSDRMTTDLVQGALDVAYKAKRPGKGLIHHSDRGSQYASADYRERLKNYQMTASMSRKGNCYDNACIESFHSLLKKELVYWTRFKTKKQTYDAIYQYIEFFYNRKRIHGALGYVSPIQFAARFKREIS</sequence>
<comment type="function">
    <text evidence="1">Involved in the transposition of the insertion sequence.</text>
</comment>
<dbReference type="InterPro" id="IPR050900">
    <property type="entry name" value="Transposase_IS3/IS150/IS904"/>
</dbReference>
<evidence type="ECO:0000313" key="3">
    <source>
        <dbReference type="EMBL" id="AIQ57542.1"/>
    </source>
</evidence>
<dbReference type="KEGG" id="pbd:PBOR_11815"/>
<evidence type="ECO:0000256" key="1">
    <source>
        <dbReference type="ARBA" id="ARBA00002286"/>
    </source>
</evidence>
<dbReference type="InterPro" id="IPR025948">
    <property type="entry name" value="HTH-like_dom"/>
</dbReference>
<feature type="domain" description="Integrase catalytic" evidence="2">
    <location>
        <begin position="106"/>
        <end position="269"/>
    </location>
</feature>
<evidence type="ECO:0000313" key="4">
    <source>
        <dbReference type="Proteomes" id="UP000029518"/>
    </source>
</evidence>
<dbReference type="Pfam" id="PF13276">
    <property type="entry name" value="HTH_21"/>
    <property type="match status" value="1"/>
</dbReference>
<proteinExistence type="predicted"/>
<reference evidence="3" key="1">
    <citation type="submission" date="2014-08" db="EMBL/GenBank/DDBJ databases">
        <title>Comparative genomics of the Paenibacillus odorifer group.</title>
        <authorList>
            <person name="den Bakker H.C."/>
            <person name="Tsai Y.-C.Y.-C."/>
            <person name="Martin N."/>
            <person name="Korlach J."/>
            <person name="Wiedmann M."/>
        </authorList>
    </citation>
    <scope>NUCLEOTIDE SEQUENCE [LARGE SCALE GENOMIC DNA]</scope>
    <source>
        <strain evidence="3">DSM 13188</strain>
    </source>
</reference>
<dbReference type="AlphaFoldDB" id="A0A089L9Q4"/>
<protein>
    <submittedName>
        <fullName evidence="3">Transposase</fullName>
    </submittedName>
</protein>
<dbReference type="GO" id="GO:0003676">
    <property type="term" value="F:nucleic acid binding"/>
    <property type="evidence" value="ECO:0007669"/>
    <property type="project" value="InterPro"/>
</dbReference>
<keyword evidence="4" id="KW-1185">Reference proteome</keyword>
<dbReference type="Gene3D" id="3.30.420.10">
    <property type="entry name" value="Ribonuclease H-like superfamily/Ribonuclease H"/>
    <property type="match status" value="1"/>
</dbReference>
<dbReference type="HOGENOM" id="CLU_027402_4_2_9"/>
<evidence type="ECO:0000259" key="2">
    <source>
        <dbReference type="PROSITE" id="PS50994"/>
    </source>
</evidence>
<dbReference type="Pfam" id="PF13333">
    <property type="entry name" value="rve_2"/>
    <property type="match status" value="1"/>
</dbReference>
<gene>
    <name evidence="3" type="ORF">PBOR_11815</name>
</gene>
<dbReference type="PROSITE" id="PS50994">
    <property type="entry name" value="INTEGRASE"/>
    <property type="match status" value="1"/>
</dbReference>
<dbReference type="Proteomes" id="UP000029518">
    <property type="component" value="Chromosome"/>
</dbReference>
<dbReference type="InterPro" id="IPR036397">
    <property type="entry name" value="RNaseH_sf"/>
</dbReference>
<dbReference type="InterPro" id="IPR012337">
    <property type="entry name" value="RNaseH-like_sf"/>
</dbReference>
<dbReference type="PANTHER" id="PTHR46889:SF4">
    <property type="entry name" value="TRANSPOSASE INSO FOR INSERTION SEQUENCE ELEMENT IS911B-RELATED"/>
    <property type="match status" value="1"/>
</dbReference>
<dbReference type="NCBIfam" id="NF033516">
    <property type="entry name" value="transpos_IS3"/>
    <property type="match status" value="1"/>
</dbReference>
<dbReference type="InterPro" id="IPR001584">
    <property type="entry name" value="Integrase_cat-core"/>
</dbReference>
<organism evidence="3 4">
    <name type="scientific">Paenibacillus borealis</name>
    <dbReference type="NCBI Taxonomy" id="160799"/>
    <lineage>
        <taxon>Bacteria</taxon>
        <taxon>Bacillati</taxon>
        <taxon>Bacillota</taxon>
        <taxon>Bacilli</taxon>
        <taxon>Bacillales</taxon>
        <taxon>Paenibacillaceae</taxon>
        <taxon>Paenibacillus</taxon>
    </lineage>
</organism>
<dbReference type="SUPFAM" id="SSF53098">
    <property type="entry name" value="Ribonuclease H-like"/>
    <property type="match status" value="1"/>
</dbReference>
<dbReference type="EMBL" id="CP009285">
    <property type="protein sequence ID" value="AIQ57542.1"/>
    <property type="molecule type" value="Genomic_DNA"/>
</dbReference>